<keyword evidence="4" id="KW-1185">Reference proteome</keyword>
<protein>
    <recommendedName>
        <fullName evidence="2">Ribonucleases P/MRP subunit Pop8-like domain-containing protein</fullName>
    </recommendedName>
</protein>
<dbReference type="Proteomes" id="UP001595075">
    <property type="component" value="Unassembled WGS sequence"/>
</dbReference>
<dbReference type="PANTHER" id="PTHR28173:SF1">
    <property type="entry name" value="RIBONUCLEASES P_MRP PROTEIN SUBUNIT POP8"/>
    <property type="match status" value="1"/>
</dbReference>
<dbReference type="InterPro" id="IPR049128">
    <property type="entry name" value="Pop8-like_dom"/>
</dbReference>
<evidence type="ECO:0000256" key="1">
    <source>
        <dbReference type="SAM" id="MobiDB-lite"/>
    </source>
</evidence>
<accession>A0ABR4CD15</accession>
<feature type="region of interest" description="Disordered" evidence="1">
    <location>
        <begin position="1"/>
        <end position="26"/>
    </location>
</feature>
<dbReference type="InterPro" id="IPR020347">
    <property type="entry name" value="Pop8"/>
</dbReference>
<evidence type="ECO:0000313" key="3">
    <source>
        <dbReference type="EMBL" id="KAL2067837.1"/>
    </source>
</evidence>
<comment type="caution">
    <text evidence="3">The sequence shown here is derived from an EMBL/GenBank/DDBJ whole genome shotgun (WGS) entry which is preliminary data.</text>
</comment>
<evidence type="ECO:0000259" key="2">
    <source>
        <dbReference type="Pfam" id="PF20976"/>
    </source>
</evidence>
<dbReference type="EMBL" id="JAZHXI010000009">
    <property type="protein sequence ID" value="KAL2067837.1"/>
    <property type="molecule type" value="Genomic_DNA"/>
</dbReference>
<dbReference type="PANTHER" id="PTHR28173">
    <property type="entry name" value="RIBONUCLEASES P/MRP PROTEIN SUBUNIT POP8"/>
    <property type="match status" value="1"/>
</dbReference>
<feature type="compositionally biased region" description="Polar residues" evidence="1">
    <location>
        <begin position="1"/>
        <end position="18"/>
    </location>
</feature>
<proteinExistence type="predicted"/>
<name>A0ABR4CD15_9HELO</name>
<organism evidence="3 4">
    <name type="scientific">Oculimacula yallundae</name>
    <dbReference type="NCBI Taxonomy" id="86028"/>
    <lineage>
        <taxon>Eukaryota</taxon>
        <taxon>Fungi</taxon>
        <taxon>Dikarya</taxon>
        <taxon>Ascomycota</taxon>
        <taxon>Pezizomycotina</taxon>
        <taxon>Leotiomycetes</taxon>
        <taxon>Helotiales</taxon>
        <taxon>Ploettnerulaceae</taxon>
        <taxon>Oculimacula</taxon>
    </lineage>
</organism>
<feature type="domain" description="Ribonucleases P/MRP subunit Pop8-like" evidence="2">
    <location>
        <begin position="35"/>
        <end position="110"/>
    </location>
</feature>
<evidence type="ECO:0000313" key="4">
    <source>
        <dbReference type="Proteomes" id="UP001595075"/>
    </source>
</evidence>
<dbReference type="Pfam" id="PF20976">
    <property type="entry name" value="Pop8"/>
    <property type="match status" value="1"/>
</dbReference>
<reference evidence="3 4" key="1">
    <citation type="journal article" date="2024" name="Commun. Biol.">
        <title>Comparative genomic analysis of thermophilic fungi reveals convergent evolutionary adaptations and gene losses.</title>
        <authorList>
            <person name="Steindorff A.S."/>
            <person name="Aguilar-Pontes M.V."/>
            <person name="Robinson A.J."/>
            <person name="Andreopoulos B."/>
            <person name="LaButti K."/>
            <person name="Kuo A."/>
            <person name="Mondo S."/>
            <person name="Riley R."/>
            <person name="Otillar R."/>
            <person name="Haridas S."/>
            <person name="Lipzen A."/>
            <person name="Grimwood J."/>
            <person name="Schmutz J."/>
            <person name="Clum A."/>
            <person name="Reid I.D."/>
            <person name="Moisan M.C."/>
            <person name="Butler G."/>
            <person name="Nguyen T.T.M."/>
            <person name="Dewar K."/>
            <person name="Conant G."/>
            <person name="Drula E."/>
            <person name="Henrissat B."/>
            <person name="Hansel C."/>
            <person name="Singer S."/>
            <person name="Hutchinson M.I."/>
            <person name="de Vries R.P."/>
            <person name="Natvig D.O."/>
            <person name="Powell A.J."/>
            <person name="Tsang A."/>
            <person name="Grigoriev I.V."/>
        </authorList>
    </citation>
    <scope>NUCLEOTIDE SEQUENCE [LARGE SCALE GENOMIC DNA]</scope>
    <source>
        <strain evidence="3 4">CBS 494.80</strain>
    </source>
</reference>
<sequence length="145" mass="15447">MASNGDITGTPAVISTQKQSHRGHEITSRTIKTPQFSYACLRLFSESTTATASQLDTLTVRSYVGSALNQLLGLTGSAISVDILKVEGRECWIRVPREDLSLVIAAVGGWTGGFEGDGKVGWKVKSSGNWLSVLVAEGHAGQPWD</sequence>
<gene>
    <name evidence="3" type="ORF">VTL71DRAFT_15935</name>
</gene>